<dbReference type="Proteomes" id="UP001597108">
    <property type="component" value="Unassembled WGS sequence"/>
</dbReference>
<feature type="domain" description="Methyltransferase small" evidence="3">
    <location>
        <begin position="35"/>
        <end position="127"/>
    </location>
</feature>
<dbReference type="Gene3D" id="3.40.50.150">
    <property type="entry name" value="Vaccinia Virus protein VP39"/>
    <property type="match status" value="1"/>
</dbReference>
<name>A0ABW3IUA7_9RHOB</name>
<evidence type="ECO:0000256" key="2">
    <source>
        <dbReference type="ARBA" id="ARBA00022691"/>
    </source>
</evidence>
<keyword evidence="4" id="KW-0808">Transferase</keyword>
<sequence>MAEVDDALTCDAYLGGRISISQPKKGYRAGIDPVLLAAACPAKAGETVLELGCGVGTASLCLSARVPGLQLTGVERQPEIAEIARLNARVASASLDIVTADLADLPASLRRRGFDHVIANPPYFLRSASHASGHAAREAAMGEETPLEIWLDVASRRLVPGGWLTMIHRVERLNDLLSGLRELGSVQIQPLSPRQGRDARLLLLRARKGGRAPLRLHAPLIVHQGAEHQRDGDDYTPALTAVLRDGAALPGFSEVAI</sequence>
<evidence type="ECO:0000313" key="5">
    <source>
        <dbReference type="Proteomes" id="UP001597108"/>
    </source>
</evidence>
<dbReference type="GO" id="GO:0008168">
    <property type="term" value="F:methyltransferase activity"/>
    <property type="evidence" value="ECO:0007669"/>
    <property type="project" value="UniProtKB-KW"/>
</dbReference>
<reference evidence="5" key="1">
    <citation type="journal article" date="2019" name="Int. J. Syst. Evol. Microbiol.">
        <title>The Global Catalogue of Microorganisms (GCM) 10K type strain sequencing project: providing services to taxonomists for standard genome sequencing and annotation.</title>
        <authorList>
            <consortium name="The Broad Institute Genomics Platform"/>
            <consortium name="The Broad Institute Genome Sequencing Center for Infectious Disease"/>
            <person name="Wu L."/>
            <person name="Ma J."/>
        </authorList>
    </citation>
    <scope>NUCLEOTIDE SEQUENCE [LARGE SCALE GENOMIC DNA]</scope>
    <source>
        <strain evidence="5">CCUG 60524</strain>
    </source>
</reference>
<organism evidence="4 5">
    <name type="scientific">Tropicimonas aquimaris</name>
    <dbReference type="NCBI Taxonomy" id="914152"/>
    <lineage>
        <taxon>Bacteria</taxon>
        <taxon>Pseudomonadati</taxon>
        <taxon>Pseudomonadota</taxon>
        <taxon>Alphaproteobacteria</taxon>
        <taxon>Rhodobacterales</taxon>
        <taxon>Roseobacteraceae</taxon>
        <taxon>Tropicimonas</taxon>
    </lineage>
</organism>
<evidence type="ECO:0000256" key="1">
    <source>
        <dbReference type="ARBA" id="ARBA00022603"/>
    </source>
</evidence>
<dbReference type="InterPro" id="IPR029063">
    <property type="entry name" value="SAM-dependent_MTases_sf"/>
</dbReference>
<proteinExistence type="predicted"/>
<keyword evidence="5" id="KW-1185">Reference proteome</keyword>
<dbReference type="EC" id="2.1.1.223" evidence="4"/>
<dbReference type="GO" id="GO:0032259">
    <property type="term" value="P:methylation"/>
    <property type="evidence" value="ECO:0007669"/>
    <property type="project" value="UniProtKB-KW"/>
</dbReference>
<dbReference type="InterPro" id="IPR002052">
    <property type="entry name" value="DNA_methylase_N6_adenine_CS"/>
</dbReference>
<dbReference type="EMBL" id="JBHTJT010000046">
    <property type="protein sequence ID" value="MFD0981705.1"/>
    <property type="molecule type" value="Genomic_DNA"/>
</dbReference>
<keyword evidence="2" id="KW-0949">S-adenosyl-L-methionine</keyword>
<evidence type="ECO:0000259" key="3">
    <source>
        <dbReference type="Pfam" id="PF05175"/>
    </source>
</evidence>
<protein>
    <submittedName>
        <fullName evidence="4">tRNA1(Val) (Adenine(37)-N6)-methyltransferase</fullName>
        <ecNumber evidence="4">2.1.1.223</ecNumber>
    </submittedName>
</protein>
<accession>A0ABW3IUA7</accession>
<dbReference type="PANTHER" id="PTHR47739">
    <property type="entry name" value="TRNA1(VAL) (ADENINE(37)-N6)-METHYLTRANSFERASE"/>
    <property type="match status" value="1"/>
</dbReference>
<dbReference type="PANTHER" id="PTHR47739:SF1">
    <property type="entry name" value="TRNA1(VAL) (ADENINE(37)-N6)-METHYLTRANSFERASE"/>
    <property type="match status" value="1"/>
</dbReference>
<dbReference type="RefSeq" id="WP_386077041.1">
    <property type="nucleotide sequence ID" value="NZ_JBHTJT010000046.1"/>
</dbReference>
<dbReference type="CDD" id="cd02440">
    <property type="entry name" value="AdoMet_MTases"/>
    <property type="match status" value="1"/>
</dbReference>
<keyword evidence="1 4" id="KW-0489">Methyltransferase</keyword>
<dbReference type="InterPro" id="IPR050210">
    <property type="entry name" value="tRNA_Adenine-N(6)_MTase"/>
</dbReference>
<comment type="caution">
    <text evidence="4">The sequence shown here is derived from an EMBL/GenBank/DDBJ whole genome shotgun (WGS) entry which is preliminary data.</text>
</comment>
<gene>
    <name evidence="4" type="ORF">ACFQ2S_18890</name>
</gene>
<evidence type="ECO:0000313" key="4">
    <source>
        <dbReference type="EMBL" id="MFD0981705.1"/>
    </source>
</evidence>
<dbReference type="Pfam" id="PF05175">
    <property type="entry name" value="MTS"/>
    <property type="match status" value="1"/>
</dbReference>
<dbReference type="SUPFAM" id="SSF53335">
    <property type="entry name" value="S-adenosyl-L-methionine-dependent methyltransferases"/>
    <property type="match status" value="1"/>
</dbReference>
<dbReference type="InterPro" id="IPR007848">
    <property type="entry name" value="Small_mtfrase_dom"/>
</dbReference>
<dbReference type="PROSITE" id="PS00092">
    <property type="entry name" value="N6_MTASE"/>
    <property type="match status" value="1"/>
</dbReference>